<feature type="compositionally biased region" description="Gly residues" evidence="1">
    <location>
        <begin position="157"/>
        <end position="168"/>
    </location>
</feature>
<feature type="region of interest" description="Disordered" evidence="1">
    <location>
        <begin position="77"/>
        <end position="174"/>
    </location>
</feature>
<feature type="compositionally biased region" description="Basic and acidic residues" evidence="1">
    <location>
        <begin position="77"/>
        <end position="112"/>
    </location>
</feature>
<evidence type="ECO:0000256" key="1">
    <source>
        <dbReference type="SAM" id="MobiDB-lite"/>
    </source>
</evidence>
<feature type="compositionally biased region" description="Basic and acidic residues" evidence="1">
    <location>
        <begin position="132"/>
        <end position="145"/>
    </location>
</feature>
<sequence>MCDRLGPDEEADVNGKLDFTGSIDARKKSSWNQTVISSLATRAHDLANVIPELSGHYTLDEWRQWFRRRVHLVLRGGHEGKGEGKGEGKEKQTEDREKEDSEKSGSEEERKKAMGKGKQRAVEHEDDEEKENQEGKEEEKDKQGDEGSEDSEDGGEHQGSGGPQGSGGSRLVKYDRRLYTAITMSREARKQGD</sequence>
<evidence type="ECO:0000313" key="3">
    <source>
        <dbReference type="Proteomes" id="UP001437256"/>
    </source>
</evidence>
<keyword evidence="3" id="KW-1185">Reference proteome</keyword>
<protein>
    <submittedName>
        <fullName evidence="2">Uncharacterized protein</fullName>
    </submittedName>
</protein>
<evidence type="ECO:0000313" key="2">
    <source>
        <dbReference type="EMBL" id="KAL0068505.1"/>
    </source>
</evidence>
<dbReference type="Proteomes" id="UP001437256">
    <property type="component" value="Unassembled WGS sequence"/>
</dbReference>
<organism evidence="2 3">
    <name type="scientific">Marasmius tenuissimus</name>
    <dbReference type="NCBI Taxonomy" id="585030"/>
    <lineage>
        <taxon>Eukaryota</taxon>
        <taxon>Fungi</taxon>
        <taxon>Dikarya</taxon>
        <taxon>Basidiomycota</taxon>
        <taxon>Agaricomycotina</taxon>
        <taxon>Agaricomycetes</taxon>
        <taxon>Agaricomycetidae</taxon>
        <taxon>Agaricales</taxon>
        <taxon>Marasmiineae</taxon>
        <taxon>Marasmiaceae</taxon>
        <taxon>Marasmius</taxon>
    </lineage>
</organism>
<name>A0ABR3A3F2_9AGAR</name>
<gene>
    <name evidence="2" type="ORF">AAF712_004583</name>
</gene>
<comment type="caution">
    <text evidence="2">The sequence shown here is derived from an EMBL/GenBank/DDBJ whole genome shotgun (WGS) entry which is preliminary data.</text>
</comment>
<accession>A0ABR3A3F2</accession>
<reference evidence="2 3" key="1">
    <citation type="submission" date="2024-05" db="EMBL/GenBank/DDBJ databases">
        <title>A draft genome resource for the thread blight pathogen Marasmius tenuissimus strain MS-2.</title>
        <authorList>
            <person name="Yulfo-Soto G.E."/>
            <person name="Baruah I.K."/>
            <person name="Amoako-Attah I."/>
            <person name="Bukari Y."/>
            <person name="Meinhardt L.W."/>
            <person name="Bailey B.A."/>
            <person name="Cohen S.P."/>
        </authorList>
    </citation>
    <scope>NUCLEOTIDE SEQUENCE [LARGE SCALE GENOMIC DNA]</scope>
    <source>
        <strain evidence="2 3">MS-2</strain>
    </source>
</reference>
<dbReference type="EMBL" id="JBBXMP010000018">
    <property type="protein sequence ID" value="KAL0068505.1"/>
    <property type="molecule type" value="Genomic_DNA"/>
</dbReference>
<proteinExistence type="predicted"/>